<dbReference type="PROSITE" id="PS50082">
    <property type="entry name" value="WD_REPEATS_2"/>
    <property type="match status" value="8"/>
</dbReference>
<dbReference type="Gene3D" id="3.40.50.300">
    <property type="entry name" value="P-loop containing nucleotide triphosphate hydrolases"/>
    <property type="match status" value="1"/>
</dbReference>
<feature type="repeat" description="WD" evidence="3">
    <location>
        <begin position="911"/>
        <end position="952"/>
    </location>
</feature>
<evidence type="ECO:0000256" key="1">
    <source>
        <dbReference type="ARBA" id="ARBA00022574"/>
    </source>
</evidence>
<dbReference type="InterPro" id="IPR019775">
    <property type="entry name" value="WD40_repeat_CS"/>
</dbReference>
<organism evidence="5 6">
    <name type="scientific">Amylocarpus encephaloides</name>
    <dbReference type="NCBI Taxonomy" id="45428"/>
    <lineage>
        <taxon>Eukaryota</taxon>
        <taxon>Fungi</taxon>
        <taxon>Dikarya</taxon>
        <taxon>Ascomycota</taxon>
        <taxon>Pezizomycotina</taxon>
        <taxon>Leotiomycetes</taxon>
        <taxon>Helotiales</taxon>
        <taxon>Helotiales incertae sedis</taxon>
        <taxon>Amylocarpus</taxon>
    </lineage>
</organism>
<dbReference type="EMBL" id="MU251746">
    <property type="protein sequence ID" value="KAG9229631.1"/>
    <property type="molecule type" value="Genomic_DNA"/>
</dbReference>
<dbReference type="PROSITE" id="PS00678">
    <property type="entry name" value="WD_REPEATS_1"/>
    <property type="match status" value="8"/>
</dbReference>
<evidence type="ECO:0000256" key="3">
    <source>
        <dbReference type="PROSITE-ProRule" id="PRU00221"/>
    </source>
</evidence>
<reference evidence="5" key="1">
    <citation type="journal article" date="2021" name="IMA Fungus">
        <title>Genomic characterization of three marine fungi, including Emericellopsis atlantica sp. nov. with signatures of a generalist lifestyle and marine biomass degradation.</title>
        <authorList>
            <person name="Hagestad O.C."/>
            <person name="Hou L."/>
            <person name="Andersen J.H."/>
            <person name="Hansen E.H."/>
            <person name="Altermark B."/>
            <person name="Li C."/>
            <person name="Kuhnert E."/>
            <person name="Cox R.J."/>
            <person name="Crous P.W."/>
            <person name="Spatafora J.W."/>
            <person name="Lail K."/>
            <person name="Amirebrahimi M."/>
            <person name="Lipzen A."/>
            <person name="Pangilinan J."/>
            <person name="Andreopoulos W."/>
            <person name="Hayes R.D."/>
            <person name="Ng V."/>
            <person name="Grigoriev I.V."/>
            <person name="Jackson S.A."/>
            <person name="Sutton T.D.S."/>
            <person name="Dobson A.D.W."/>
            <person name="Rama T."/>
        </authorList>
    </citation>
    <scope>NUCLEOTIDE SEQUENCE</scope>
    <source>
        <strain evidence="5">TRa018bII</strain>
    </source>
</reference>
<feature type="repeat" description="WD" evidence="3">
    <location>
        <begin position="1037"/>
        <end position="1078"/>
    </location>
</feature>
<sequence>MRLLVHSEIGRFTFTKEFTGDDQIPPYAILSHTWGPDNEEVTFEDIVNETGDIKPGYEKIRFCGEQARQDGLQCFWIDTCCINKKNNAELSRSINAMFRWYQNAAKCYVYLSDVSTRKRKASDRLSEHIWEKAFRESRWFTRGWTLQELLAPDSVEFFSREGEPLGDKSSLRSQICEITNIPHTALRRKPLSQFSVEERLRWIQHRQTKLEEDKAYSLLGIFDVYVLPIYGEGAAKAYARLLDEFHKMQKCIEDLRLSDPRDDKKRIEDSKGGLLEGLYDWILQNSAFEQWRNDQQSRLLWIKGDPGKGKTMLLCGVINELKKSVAKSTLLSYFFCQATDSRINNATAVLRGLIYLLVDQQPSLISHVRKKYEKAGKMLFEDANAWTALSEIFTNILQGPNLNSTCLIVDGLDECIKELPKLLDLIVQTSAVSPRIKWIVSSRNWPSIEKSLDSATQKLRLCLELNETSVSAAITTFIKSKVDWLATRNGYSNCTRDTVQQHLTRNANSTFLWVALVCQELSNISGWKVPQKLAAFPPGLDALYQRMIDQIKDSEDAELCKDILAVVSTVYRPVTLDELVAFVDMPNGVANEYKALSEIIGLCGSFLTLREYTVSFIHQSAKDFLVERASNDIFPSGSKDIHQHIYYQSLKVMSETLRQNVYMLDHPGTFINNIKPRNPDPLTAVQYSCVYWVKHFLFNLDQISDSKNALSDNGAILAFFRVNFLYWLEALSLNGRLSTSISIVDDLLRVANLKTIPKLSIFLHDAKRFIRRYYSVISSSPLQLYSSALIFTPKASIIRNTFQQYIPNWILQQPEVEPNWNAVQQTLEGHSNWVRDIAFSYDLKLLASASNDKTVKIWDASTGACQQTLKGHSDWVRSIAFSYNSKLLVSASNDKTVKIWDASTGACQQTLEGHSDWVTSIAFSHDSKLLVSASDDKTVKIWNASTGACQQTLKGYSDSVRSVAFSCDSKLLALASGDKTVKIWDASTGAYQQTLEGHSDWVTSIAFSHDSKLLASASGDRTVKIWDASTGACEQTLKGHSGWVTSIAFSHDSELLASASDDKTVKIWDASTGAYQQTLEGHRDSVRSVAFSHDSKLLASASDDETVKIWDVSIVTYEQTLEGHSGWVTSIAFSHDSKLLASASNDKTVKIWDASTGAYQQTLEGHSGWVTSIAFSHDSELFVNGNTIKVDGIGFFTRSQHPQDGKDDTHHQGLGLKDSWVTFNTQKMLWLPPDYRSQIFDVSPSKSMIGIGFLYDNLERVERRTKPGTIY</sequence>
<dbReference type="Pfam" id="PF24883">
    <property type="entry name" value="NPHP3_N"/>
    <property type="match status" value="1"/>
</dbReference>
<accession>A0A9P7YAA3</accession>
<feature type="repeat" description="WD" evidence="3">
    <location>
        <begin position="827"/>
        <end position="868"/>
    </location>
</feature>
<evidence type="ECO:0000313" key="6">
    <source>
        <dbReference type="Proteomes" id="UP000824998"/>
    </source>
</evidence>
<dbReference type="InterPro" id="IPR054471">
    <property type="entry name" value="GPIID_WHD"/>
</dbReference>
<feature type="repeat" description="WD" evidence="3">
    <location>
        <begin position="995"/>
        <end position="1036"/>
    </location>
</feature>
<dbReference type="PROSITE" id="PS50837">
    <property type="entry name" value="NACHT"/>
    <property type="match status" value="1"/>
</dbReference>
<dbReference type="InterPro" id="IPR020472">
    <property type="entry name" value="WD40_PAC1"/>
</dbReference>
<dbReference type="InterPro" id="IPR010730">
    <property type="entry name" value="HET"/>
</dbReference>
<keyword evidence="2" id="KW-0677">Repeat</keyword>
<dbReference type="PRINTS" id="PR00320">
    <property type="entry name" value="GPROTEINBRPT"/>
</dbReference>
<keyword evidence="1 3" id="KW-0853">WD repeat</keyword>
<dbReference type="SUPFAM" id="SSF52540">
    <property type="entry name" value="P-loop containing nucleoside triphosphate hydrolases"/>
    <property type="match status" value="1"/>
</dbReference>
<evidence type="ECO:0000313" key="5">
    <source>
        <dbReference type="EMBL" id="KAG9229631.1"/>
    </source>
</evidence>
<feature type="repeat" description="WD" evidence="3">
    <location>
        <begin position="1079"/>
        <end position="1113"/>
    </location>
</feature>
<dbReference type="PROSITE" id="PS50294">
    <property type="entry name" value="WD_REPEATS_REGION"/>
    <property type="match status" value="8"/>
</dbReference>
<dbReference type="InterPro" id="IPR036322">
    <property type="entry name" value="WD40_repeat_dom_sf"/>
</dbReference>
<dbReference type="Pfam" id="PF22939">
    <property type="entry name" value="WHD_GPIID"/>
    <property type="match status" value="1"/>
</dbReference>
<dbReference type="CDD" id="cd00200">
    <property type="entry name" value="WD40"/>
    <property type="match status" value="1"/>
</dbReference>
<dbReference type="SMART" id="SM00320">
    <property type="entry name" value="WD40"/>
    <property type="match status" value="9"/>
</dbReference>
<name>A0A9P7YAA3_9HELO</name>
<comment type="caution">
    <text evidence="5">The sequence shown here is derived from an EMBL/GenBank/DDBJ whole genome shotgun (WGS) entry which is preliminary data.</text>
</comment>
<dbReference type="InterPro" id="IPR027417">
    <property type="entry name" value="P-loop_NTPase"/>
</dbReference>
<dbReference type="Proteomes" id="UP000824998">
    <property type="component" value="Unassembled WGS sequence"/>
</dbReference>
<dbReference type="PANTHER" id="PTHR44129">
    <property type="entry name" value="WD REPEAT-CONTAINING PROTEIN POP1"/>
    <property type="match status" value="1"/>
</dbReference>
<dbReference type="InterPro" id="IPR056884">
    <property type="entry name" value="NPHP3-like_N"/>
</dbReference>
<protein>
    <recommendedName>
        <fullName evidence="4">NACHT domain-containing protein</fullName>
    </recommendedName>
</protein>
<dbReference type="AlphaFoldDB" id="A0A9P7YAA3"/>
<dbReference type="Pfam" id="PF00400">
    <property type="entry name" value="WD40"/>
    <property type="match status" value="9"/>
</dbReference>
<feature type="domain" description="NACHT" evidence="4">
    <location>
        <begin position="298"/>
        <end position="519"/>
    </location>
</feature>
<proteinExistence type="predicted"/>
<dbReference type="InterPro" id="IPR015943">
    <property type="entry name" value="WD40/YVTN_repeat-like_dom_sf"/>
</dbReference>
<keyword evidence="6" id="KW-1185">Reference proteome</keyword>
<dbReference type="InterPro" id="IPR007111">
    <property type="entry name" value="NACHT_NTPase"/>
</dbReference>
<dbReference type="SUPFAM" id="SSF50978">
    <property type="entry name" value="WD40 repeat-like"/>
    <property type="match status" value="1"/>
</dbReference>
<evidence type="ECO:0000259" key="4">
    <source>
        <dbReference type="PROSITE" id="PS50837"/>
    </source>
</evidence>
<dbReference type="SUPFAM" id="SSF50952">
    <property type="entry name" value="Soluble quinoprotein glucose dehydrogenase"/>
    <property type="match status" value="1"/>
</dbReference>
<feature type="repeat" description="WD" evidence="3">
    <location>
        <begin position="1121"/>
        <end position="1162"/>
    </location>
</feature>
<gene>
    <name evidence="5" type="ORF">BJ875DRAFT_499792</name>
</gene>
<dbReference type="FunFam" id="3.40.50.300:FF:001638">
    <property type="entry name" value="NACHT and WD40 domain protein"/>
    <property type="match status" value="1"/>
</dbReference>
<feature type="repeat" description="WD" evidence="3">
    <location>
        <begin position="869"/>
        <end position="910"/>
    </location>
</feature>
<feature type="repeat" description="WD" evidence="3">
    <location>
        <begin position="953"/>
        <end position="994"/>
    </location>
</feature>
<dbReference type="InterPro" id="IPR001680">
    <property type="entry name" value="WD40_rpt"/>
</dbReference>
<dbReference type="OrthoDB" id="538223at2759"/>
<evidence type="ECO:0000256" key="2">
    <source>
        <dbReference type="ARBA" id="ARBA00022737"/>
    </source>
</evidence>
<dbReference type="InterPro" id="IPR050349">
    <property type="entry name" value="WD_LIS1/nudF_dynein_reg"/>
</dbReference>
<dbReference type="InterPro" id="IPR011041">
    <property type="entry name" value="Quinoprot_gluc/sorb_DH_b-prop"/>
</dbReference>
<dbReference type="Gene3D" id="2.130.10.10">
    <property type="entry name" value="YVTN repeat-like/Quinoprotein amine dehydrogenase"/>
    <property type="match status" value="4"/>
</dbReference>
<dbReference type="Pfam" id="PF06985">
    <property type="entry name" value="HET"/>
    <property type="match status" value="1"/>
</dbReference>